<reference evidence="3" key="1">
    <citation type="journal article" date="2019" name="Int. J. Syst. Evol. Microbiol.">
        <title>The Global Catalogue of Microorganisms (GCM) 10K type strain sequencing project: providing services to taxonomists for standard genome sequencing and annotation.</title>
        <authorList>
            <consortium name="The Broad Institute Genomics Platform"/>
            <consortium name="The Broad Institute Genome Sequencing Center for Infectious Disease"/>
            <person name="Wu L."/>
            <person name="Ma J."/>
        </authorList>
    </citation>
    <scope>NUCLEOTIDE SEQUENCE [LARGE SCALE GENOMIC DNA]</scope>
    <source>
        <strain evidence="3">CGMCC 1.15053</strain>
    </source>
</reference>
<accession>A0ABW1DL42</accession>
<feature type="transmembrane region" description="Helical" evidence="1">
    <location>
        <begin position="168"/>
        <end position="191"/>
    </location>
</feature>
<feature type="transmembrane region" description="Helical" evidence="1">
    <location>
        <begin position="68"/>
        <end position="90"/>
    </location>
</feature>
<protein>
    <recommendedName>
        <fullName evidence="4">Yip1 domain-containing protein</fullName>
    </recommendedName>
</protein>
<evidence type="ECO:0000313" key="3">
    <source>
        <dbReference type="Proteomes" id="UP001595979"/>
    </source>
</evidence>
<organism evidence="2 3">
    <name type="scientific">Deinococcus petrolearius</name>
    <dbReference type="NCBI Taxonomy" id="1751295"/>
    <lineage>
        <taxon>Bacteria</taxon>
        <taxon>Thermotogati</taxon>
        <taxon>Deinococcota</taxon>
        <taxon>Deinococci</taxon>
        <taxon>Deinococcales</taxon>
        <taxon>Deinococcaceae</taxon>
        <taxon>Deinococcus</taxon>
    </lineage>
</organism>
<keyword evidence="1" id="KW-1133">Transmembrane helix</keyword>
<evidence type="ECO:0000256" key="1">
    <source>
        <dbReference type="SAM" id="Phobius"/>
    </source>
</evidence>
<evidence type="ECO:0008006" key="4">
    <source>
        <dbReference type="Google" id="ProtNLM"/>
    </source>
</evidence>
<evidence type="ECO:0000313" key="2">
    <source>
        <dbReference type="EMBL" id="MFC5849000.1"/>
    </source>
</evidence>
<keyword evidence="1" id="KW-0472">Membrane</keyword>
<dbReference type="EMBL" id="JBHSOH010000013">
    <property type="protein sequence ID" value="MFC5849000.1"/>
    <property type="molecule type" value="Genomic_DNA"/>
</dbReference>
<gene>
    <name evidence="2" type="ORF">ACFPQ6_11830</name>
</gene>
<feature type="transmembrane region" description="Helical" evidence="1">
    <location>
        <begin position="203"/>
        <end position="225"/>
    </location>
</feature>
<feature type="transmembrane region" description="Helical" evidence="1">
    <location>
        <begin position="21"/>
        <end position="42"/>
    </location>
</feature>
<keyword evidence="1" id="KW-0812">Transmembrane</keyword>
<feature type="transmembrane region" description="Helical" evidence="1">
    <location>
        <begin position="111"/>
        <end position="132"/>
    </location>
</feature>
<keyword evidence="3" id="KW-1185">Reference proteome</keyword>
<sequence>MDLLTAPRHFGRALGRADTVWWTYWPVPVVTALLSGVAYALLLRPGLNLAATEALRAAGQGGSAAPTFLSHVTNAFGSVFLALITLGLMWGLGRLGAGRGRDVRGARVPEIFSASFALLAPLYLLVIGFVLLTPATSWALPAPGVQAAQGHLLDLQRAALHRAAQTPAALALCLVALLGTAAQCALAYPALRQTTGSAARAALGAGLPLLPALAAQLVGVAPLLIARASGG</sequence>
<comment type="caution">
    <text evidence="2">The sequence shown here is derived from an EMBL/GenBank/DDBJ whole genome shotgun (WGS) entry which is preliminary data.</text>
</comment>
<dbReference type="RefSeq" id="WP_380049578.1">
    <property type="nucleotide sequence ID" value="NZ_JBHSOH010000013.1"/>
</dbReference>
<dbReference type="Proteomes" id="UP001595979">
    <property type="component" value="Unassembled WGS sequence"/>
</dbReference>
<name>A0ABW1DL42_9DEIO</name>
<proteinExistence type="predicted"/>